<dbReference type="InterPro" id="IPR013525">
    <property type="entry name" value="ABC2_TM"/>
</dbReference>
<sequence length="1686" mass="190574">MTTSAWDKFLLLSWKNWLIQIRHPIQTVLEVMIPILVCAFLILIRGLVDVSEETEALKFPPIVTNEFVERNFTYQRVIAYSPNNPVLNQIVKNAADQIFNFSHISFSNQTELEGNALTASPFVSIEFDQSLANLQSIKDFPNNIHYALRFPAELRTENEILNEMGGFTSNWATNIRFGLDFLPGPRNGNEFDGGEPPGYIRQGFIFIQNLIDREIIRAKIGNRSFQFPDLYIQRMPFPEYVTDVLGLVMEFAIPLIFLVAFMVSAINNIKYIAIERELQLKEAMKIMGLPGYMHWIAWFTKCMIFQIVIISVITGLVKIPFESKGGLSVFTHTEWSVLWVFFFLYAMAGVTFSFMFSTFFAKANTCSIVGAIVWLMMLQPYSIMNMNYSNIGLGPKLGASLLVNTGMGFGFKVLGRYESALIGVNWNNLFQPVTPDDDLTLGYIMLVLLAASVLQMLIALYVEKIKPGEYGVPEKWYFPLSPSFWCGGKATSNSEIPDMPKHNPNYESEPVGKNAGIKIRGLRKTYNNKVAVEGLNLNIYEDQITILLGHNGAGKSTTMSMLTGLFPPTSGTAYINGHDIRSDLNSVRGSLGLCPQHNVLFNELTVREHIIFFTKLKGIKDKQEIEQEIRKYVNLLGLGPKMNAQSKTLSGGMKRKLSIGIALCGDSKIVMCDEPSSGMDPGARRALWDILIQEKKGRTILLTTHFMEEAEVLGDRIVIMAEGKLKTVGSQYFLKKRFGVGYRLICVKKPTCNPQVVTNFLSKYIPEIVIETNIGTELTYVLNQSYVRKFKMIFKDLEDNQETLKILSFGLSLTTMEEVFLKVGIDSNTLDVEERYEGISNGSSNGSNDALKLINTNLTYGICLYFNQILAMAMKKFFYMIRNYMMLFIQFFIPALFIVITMLMEDLFDGDQDLPELQISFREYIRTITTYEIAGNQNIFASYKAFFDDLPDEHVLRTTEENLNLEDTILKEYRLSLSNVNLNYMVGTTFNESSITAWFNNQAFHTAPLTINLINNAILKSLTGNLSTISISNKPLPFSLNTRLIQLQAGNNLGFNIALNTGFSMALATSLFVMFYIKERVTKAKLLQIVSGVNKFIFWLVAFVIDYAIFFLIALVYIGVLAAYQKEGLATFEELGRNSIILLLFGFAVLPFTYMISFGFRVPTTGLVVLAIGFIVSGTLFYTVYFVLISDFLDLRWIAEPLGWTFLIFPHFSLTQGLSNINVKQSTLSTCDRQCATVSFCNIEMICESDILRCGEELPIDMPNREFFCNLQRNCCNRNFYTFEETGIGRAIVALIVVGIASFIVLFILEYKLIQMIINRCRKTKVLKNIPESEENFIDADVLAEKDKIRMYTQYLVAKNNLVMKNFTKFYGNFMAVNQLCVGVDRAECFGLLGVNGAGKTSAFKMLVGDESISAGDAWVDGFSIRTQLNKVHKRIGYCPQFDALIEDLTGRETLKIFALLRGISRDSINQIAEQLAEDLNFTKHLDKKTKEYSGGNKRKLSTALTLIGDPSVIYLDEPTSGMDVGARRQLWNMVIKARNSGKSIVLTSHSMEECEVLCNRLAIMVNGEFKCLGSVQHLKNKFSKGFFLTIKIGNNDDVHMLNRKIIVVKDFVANTFSGAILKEEFMDLLSYHIPTEQLKWSNIFGIMEDAKQKLGISDYSLGQTSLEQVFLYFTKTQRISDKKDK</sequence>
<dbReference type="InterPro" id="IPR056264">
    <property type="entry name" value="R2_ABCA1-4-like"/>
</dbReference>
<dbReference type="InterPro" id="IPR003439">
    <property type="entry name" value="ABC_transporter-like_ATP-bd"/>
</dbReference>
<keyword evidence="6" id="KW-0067">ATP-binding</keyword>
<feature type="domain" description="ABC transporter" evidence="10">
    <location>
        <begin position="517"/>
        <end position="747"/>
    </location>
</feature>
<dbReference type="InterPro" id="IPR027417">
    <property type="entry name" value="P-loop_NTPase"/>
</dbReference>
<comment type="subcellular location">
    <subcellularLocation>
        <location evidence="1">Membrane</location>
        <topology evidence="1">Multi-pass membrane protein</topology>
    </subcellularLocation>
</comment>
<keyword evidence="2" id="KW-0813">Transport</keyword>
<evidence type="ECO:0000256" key="7">
    <source>
        <dbReference type="ARBA" id="ARBA00022989"/>
    </source>
</evidence>
<dbReference type="InterPro" id="IPR026082">
    <property type="entry name" value="ABCA"/>
</dbReference>
<dbReference type="Proteomes" id="UP001107558">
    <property type="component" value="Chromosome 1"/>
</dbReference>
<feature type="transmembrane region" description="Helical" evidence="9">
    <location>
        <begin position="1140"/>
        <end position="1160"/>
    </location>
</feature>
<dbReference type="InterPro" id="IPR017871">
    <property type="entry name" value="ABC_transporter-like_CS"/>
</dbReference>
<evidence type="ECO:0000256" key="3">
    <source>
        <dbReference type="ARBA" id="ARBA00022692"/>
    </source>
</evidence>
<evidence type="ECO:0000256" key="4">
    <source>
        <dbReference type="ARBA" id="ARBA00022737"/>
    </source>
</evidence>
<evidence type="ECO:0000256" key="6">
    <source>
        <dbReference type="ARBA" id="ARBA00022840"/>
    </source>
</evidence>
<feature type="transmembrane region" description="Helical" evidence="9">
    <location>
        <begin position="363"/>
        <end position="383"/>
    </location>
</feature>
<evidence type="ECO:0000256" key="5">
    <source>
        <dbReference type="ARBA" id="ARBA00022741"/>
    </source>
</evidence>
<dbReference type="Pfam" id="PF00005">
    <property type="entry name" value="ABC_tran"/>
    <property type="match status" value="2"/>
</dbReference>
<protein>
    <recommendedName>
        <fullName evidence="10">ABC transporter domain-containing protein</fullName>
    </recommendedName>
</protein>
<keyword evidence="8 9" id="KW-0472">Membrane</keyword>
<evidence type="ECO:0000256" key="8">
    <source>
        <dbReference type="ARBA" id="ARBA00023136"/>
    </source>
</evidence>
<dbReference type="InterPro" id="IPR003593">
    <property type="entry name" value="AAA+_ATPase"/>
</dbReference>
<proteinExistence type="predicted"/>
<reference evidence="11" key="1">
    <citation type="submission" date="2021-03" db="EMBL/GenBank/DDBJ databases">
        <title>Chromosome level genome of the anhydrobiotic midge Polypedilum vanderplanki.</title>
        <authorList>
            <person name="Yoshida Y."/>
            <person name="Kikawada T."/>
            <person name="Gusev O."/>
        </authorList>
    </citation>
    <scope>NUCLEOTIDE SEQUENCE</scope>
    <source>
        <strain evidence="11">NIAS01</strain>
        <tissue evidence="11">Whole body or cell culture</tissue>
    </source>
</reference>
<keyword evidence="3 9" id="KW-0812">Transmembrane</keyword>
<feature type="transmembrane region" description="Helical" evidence="9">
    <location>
        <begin position="1288"/>
        <end position="1309"/>
    </location>
</feature>
<dbReference type="PROSITE" id="PS50893">
    <property type="entry name" value="ABC_TRANSPORTER_2"/>
    <property type="match status" value="2"/>
</dbReference>
<dbReference type="PROSITE" id="PS00211">
    <property type="entry name" value="ABC_TRANSPORTER_1"/>
    <property type="match status" value="1"/>
</dbReference>
<organism evidence="11 12">
    <name type="scientific">Polypedilum vanderplanki</name>
    <name type="common">Sleeping chironomid midge</name>
    <dbReference type="NCBI Taxonomy" id="319348"/>
    <lineage>
        <taxon>Eukaryota</taxon>
        <taxon>Metazoa</taxon>
        <taxon>Ecdysozoa</taxon>
        <taxon>Arthropoda</taxon>
        <taxon>Hexapoda</taxon>
        <taxon>Insecta</taxon>
        <taxon>Pterygota</taxon>
        <taxon>Neoptera</taxon>
        <taxon>Endopterygota</taxon>
        <taxon>Diptera</taxon>
        <taxon>Nematocera</taxon>
        <taxon>Chironomoidea</taxon>
        <taxon>Chironomidae</taxon>
        <taxon>Chironominae</taxon>
        <taxon>Polypedilum</taxon>
        <taxon>Polypedilum</taxon>
    </lineage>
</organism>
<evidence type="ECO:0000313" key="12">
    <source>
        <dbReference type="Proteomes" id="UP001107558"/>
    </source>
</evidence>
<evidence type="ECO:0000259" key="10">
    <source>
        <dbReference type="PROSITE" id="PS50893"/>
    </source>
</evidence>
<dbReference type="FunFam" id="3.40.50.300:FF:000327">
    <property type="entry name" value="ATP-binding cassette sub-family A member 3"/>
    <property type="match status" value="1"/>
</dbReference>
<feature type="transmembrane region" description="Helical" evidence="9">
    <location>
        <begin position="1057"/>
        <end position="1077"/>
    </location>
</feature>
<dbReference type="Pfam" id="PF23321">
    <property type="entry name" value="R1_ABCA1"/>
    <property type="match status" value="1"/>
</dbReference>
<dbReference type="GO" id="GO:0005524">
    <property type="term" value="F:ATP binding"/>
    <property type="evidence" value="ECO:0007669"/>
    <property type="project" value="UniProtKB-KW"/>
</dbReference>
<gene>
    <name evidence="11" type="ORF">PVAND_013177</name>
</gene>
<evidence type="ECO:0000313" key="11">
    <source>
        <dbReference type="EMBL" id="KAG5683919.1"/>
    </source>
</evidence>
<feature type="transmembrane region" description="Helical" evidence="9">
    <location>
        <begin position="884"/>
        <end position="904"/>
    </location>
</feature>
<keyword evidence="7 9" id="KW-1133">Transmembrane helix</keyword>
<accession>A0A9J6CPW2</accession>
<keyword evidence="4" id="KW-0677">Repeat</keyword>
<dbReference type="OrthoDB" id="6512918at2759"/>
<dbReference type="GO" id="GO:0005319">
    <property type="term" value="F:lipid transporter activity"/>
    <property type="evidence" value="ECO:0007669"/>
    <property type="project" value="TreeGrafter"/>
</dbReference>
<evidence type="ECO:0000256" key="1">
    <source>
        <dbReference type="ARBA" id="ARBA00004141"/>
    </source>
</evidence>
<feature type="transmembrane region" description="Helical" evidence="9">
    <location>
        <begin position="441"/>
        <end position="462"/>
    </location>
</feature>
<dbReference type="PANTHER" id="PTHR19229">
    <property type="entry name" value="ATP-BINDING CASSETTE TRANSPORTER SUBFAMILY A ABCA"/>
    <property type="match status" value="1"/>
</dbReference>
<dbReference type="GO" id="GO:0016887">
    <property type="term" value="F:ATP hydrolysis activity"/>
    <property type="evidence" value="ECO:0007669"/>
    <property type="project" value="InterPro"/>
</dbReference>
<dbReference type="Pfam" id="PF12698">
    <property type="entry name" value="ABC2_membrane_3"/>
    <property type="match status" value="2"/>
</dbReference>
<dbReference type="Gene3D" id="3.40.50.300">
    <property type="entry name" value="P-loop containing nucleotide triphosphate hydrolases"/>
    <property type="match status" value="2"/>
</dbReference>
<keyword evidence="12" id="KW-1185">Reference proteome</keyword>
<name>A0A9J6CPW2_POLVA</name>
<dbReference type="SMART" id="SM00382">
    <property type="entry name" value="AAA"/>
    <property type="match status" value="2"/>
</dbReference>
<evidence type="ECO:0000256" key="2">
    <source>
        <dbReference type="ARBA" id="ARBA00022448"/>
    </source>
</evidence>
<feature type="transmembrane region" description="Helical" evidence="9">
    <location>
        <begin position="1167"/>
        <end position="1188"/>
    </location>
</feature>
<dbReference type="SUPFAM" id="SSF52540">
    <property type="entry name" value="P-loop containing nucleoside triphosphate hydrolases"/>
    <property type="match status" value="2"/>
</dbReference>
<evidence type="ECO:0000256" key="9">
    <source>
        <dbReference type="SAM" id="Phobius"/>
    </source>
</evidence>
<dbReference type="FunFam" id="3.40.50.300:FF:000298">
    <property type="entry name" value="ATP-binding cassette sub-family A member 12"/>
    <property type="match status" value="1"/>
</dbReference>
<dbReference type="GO" id="GO:0016020">
    <property type="term" value="C:membrane"/>
    <property type="evidence" value="ECO:0007669"/>
    <property type="project" value="UniProtKB-SubCell"/>
</dbReference>
<dbReference type="CDD" id="cd03263">
    <property type="entry name" value="ABC_subfamily_A"/>
    <property type="match status" value="2"/>
</dbReference>
<keyword evidence="5" id="KW-0547">Nucleotide-binding</keyword>
<dbReference type="EMBL" id="JADBJN010000001">
    <property type="protein sequence ID" value="KAG5683919.1"/>
    <property type="molecule type" value="Genomic_DNA"/>
</dbReference>
<dbReference type="PANTHER" id="PTHR19229:SF250">
    <property type="entry name" value="ABC TRANSPORTER DOMAIN-CONTAINING PROTEIN-RELATED"/>
    <property type="match status" value="1"/>
</dbReference>
<dbReference type="GO" id="GO:0140359">
    <property type="term" value="F:ABC-type transporter activity"/>
    <property type="evidence" value="ECO:0007669"/>
    <property type="project" value="InterPro"/>
</dbReference>
<comment type="caution">
    <text evidence="11">The sequence shown here is derived from an EMBL/GenBank/DDBJ whole genome shotgun (WGS) entry which is preliminary data.</text>
</comment>
<feature type="transmembrane region" description="Helical" evidence="9">
    <location>
        <begin position="1097"/>
        <end position="1120"/>
    </location>
</feature>
<feature type="domain" description="ABC transporter" evidence="10">
    <location>
        <begin position="1362"/>
        <end position="1592"/>
    </location>
</feature>
<feature type="transmembrane region" description="Helical" evidence="9">
    <location>
        <begin position="295"/>
        <end position="317"/>
    </location>
</feature>
<feature type="transmembrane region" description="Helical" evidence="9">
    <location>
        <begin position="337"/>
        <end position="356"/>
    </location>
</feature>
<feature type="transmembrane region" description="Helical" evidence="9">
    <location>
        <begin position="251"/>
        <end position="274"/>
    </location>
</feature>